<evidence type="ECO:0000313" key="2">
    <source>
        <dbReference type="EMBL" id="VVN07062.1"/>
    </source>
</evidence>
<dbReference type="SUPFAM" id="SSF81901">
    <property type="entry name" value="HCP-like"/>
    <property type="match status" value="1"/>
</dbReference>
<dbReference type="EMBL" id="CABVHJ010000011">
    <property type="protein sequence ID" value="VVN07062.1"/>
    <property type="molecule type" value="Genomic_DNA"/>
</dbReference>
<dbReference type="AlphaFoldDB" id="A0A5E6UNA5"/>
<evidence type="ECO:0000313" key="3">
    <source>
        <dbReference type="Proteomes" id="UP000327167"/>
    </source>
</evidence>
<reference evidence="2 3" key="1">
    <citation type="submission" date="2019-09" db="EMBL/GenBank/DDBJ databases">
        <authorList>
            <person name="Chandra G."/>
            <person name="Truman W A."/>
        </authorList>
    </citation>
    <scope>NUCLEOTIDE SEQUENCE [LARGE SCALE GENOMIC DNA]</scope>
    <source>
        <strain evidence="2">PS655</strain>
    </source>
</reference>
<evidence type="ECO:0008006" key="4">
    <source>
        <dbReference type="Google" id="ProtNLM"/>
    </source>
</evidence>
<dbReference type="Proteomes" id="UP000327167">
    <property type="component" value="Unassembled WGS sequence"/>
</dbReference>
<feature type="chain" id="PRO_5022900732" description="Sel1 repeat family protein" evidence="1">
    <location>
        <begin position="22"/>
        <end position="326"/>
    </location>
</feature>
<protein>
    <recommendedName>
        <fullName evidence="4">Sel1 repeat family protein</fullName>
    </recommendedName>
</protein>
<accession>A0A5E6UNA5</accession>
<dbReference type="InterPro" id="IPR011990">
    <property type="entry name" value="TPR-like_helical_dom_sf"/>
</dbReference>
<dbReference type="PANTHER" id="PTHR45088:SF1">
    <property type="entry name" value="OS04G0476000 PROTEIN"/>
    <property type="match status" value="1"/>
</dbReference>
<name>A0A5E6UNA5_PSEFL</name>
<sequence length="326" mass="36265" precursor="true">MSLLRSFFFTFIALVPAIAIASDNQVQPSPAEKGVVLYNQLKISSAIPYLKSASEAGNDEAQYYLAEALRKRNRYMTSEAQKWYEAAAKQGNYYAMIQLGRSGDDLCKSMNNCPNSIKAPVDWLRNARDLAQPRAEHGDAEAMYVMYEITLDRSWLEKSALAGNATAQYWMAIGDRQGEGFFLPGRRNASVGNWLKASAEGGNPRAMMEYAAYLHENSGDLETARHWIRTAAERGYESGVTSYGAYLAHAPERFGFEFDVVKGYAITSLLKELDEGGGMQSYVDEVLPEIAEKMTPAQLVSAEKFASEWKAAHPPLSFFPEKLGRQ</sequence>
<organism evidence="2 3">
    <name type="scientific">Pseudomonas fluorescens</name>
    <dbReference type="NCBI Taxonomy" id="294"/>
    <lineage>
        <taxon>Bacteria</taxon>
        <taxon>Pseudomonadati</taxon>
        <taxon>Pseudomonadota</taxon>
        <taxon>Gammaproteobacteria</taxon>
        <taxon>Pseudomonadales</taxon>
        <taxon>Pseudomonadaceae</taxon>
        <taxon>Pseudomonas</taxon>
    </lineage>
</organism>
<dbReference type="RefSeq" id="WP_150651328.1">
    <property type="nucleotide sequence ID" value="NZ_CABVHJ010000011.1"/>
</dbReference>
<evidence type="ECO:0000256" key="1">
    <source>
        <dbReference type="SAM" id="SignalP"/>
    </source>
</evidence>
<feature type="signal peptide" evidence="1">
    <location>
        <begin position="1"/>
        <end position="21"/>
    </location>
</feature>
<keyword evidence="1" id="KW-0732">Signal</keyword>
<proteinExistence type="predicted"/>
<dbReference type="Gene3D" id="1.25.40.10">
    <property type="entry name" value="Tetratricopeptide repeat domain"/>
    <property type="match status" value="1"/>
</dbReference>
<gene>
    <name evidence="2" type="ORF">PS655_03650</name>
</gene>
<dbReference type="InterPro" id="IPR053301">
    <property type="entry name" value="F-box_motif"/>
</dbReference>
<dbReference type="PANTHER" id="PTHR45088">
    <property type="entry name" value="OSJNBA0022H21.17 PROTEIN"/>
    <property type="match status" value="1"/>
</dbReference>